<evidence type="ECO:0000259" key="5">
    <source>
        <dbReference type="Pfam" id="PF00753"/>
    </source>
</evidence>
<dbReference type="KEGG" id="shj:SHELI_v1c05780"/>
<name>A0A1B3SKR5_9MOLU</name>
<dbReference type="PANTHER" id="PTHR46233">
    <property type="entry name" value="HYDROXYACYLGLUTATHIONE HYDROLASE GLOC"/>
    <property type="match status" value="1"/>
</dbReference>
<dbReference type="PANTHER" id="PTHR46233:SF3">
    <property type="entry name" value="HYDROXYACYLGLUTATHIONE HYDROLASE GLOC"/>
    <property type="match status" value="1"/>
</dbReference>
<evidence type="ECO:0000256" key="2">
    <source>
        <dbReference type="ARBA" id="ARBA00022723"/>
    </source>
</evidence>
<dbReference type="SUPFAM" id="SSF56281">
    <property type="entry name" value="Metallo-hydrolase/oxidoreductase"/>
    <property type="match status" value="1"/>
</dbReference>
<evidence type="ECO:0000256" key="4">
    <source>
        <dbReference type="ARBA" id="ARBA00022833"/>
    </source>
</evidence>
<gene>
    <name evidence="6" type="ORF">SHELI_v1c05780</name>
</gene>
<dbReference type="RefSeq" id="WP_069116545.1">
    <property type="nucleotide sequence ID" value="NZ_CP017015.1"/>
</dbReference>
<comment type="cofactor">
    <cofactor evidence="1">
        <name>Zn(2+)</name>
        <dbReference type="ChEBI" id="CHEBI:29105"/>
    </cofactor>
</comment>
<accession>A0A1B3SKR5</accession>
<dbReference type="AlphaFoldDB" id="A0A1B3SKR5"/>
<keyword evidence="4" id="KW-0862">Zinc</keyword>
<evidence type="ECO:0000313" key="7">
    <source>
        <dbReference type="Proteomes" id="UP000094378"/>
    </source>
</evidence>
<keyword evidence="2" id="KW-0479">Metal-binding</keyword>
<dbReference type="GO" id="GO:0016787">
    <property type="term" value="F:hydrolase activity"/>
    <property type="evidence" value="ECO:0007669"/>
    <property type="project" value="UniProtKB-KW"/>
</dbReference>
<dbReference type="InterPro" id="IPR001279">
    <property type="entry name" value="Metallo-B-lactamas"/>
</dbReference>
<evidence type="ECO:0000313" key="6">
    <source>
        <dbReference type="EMBL" id="AOG60529.1"/>
    </source>
</evidence>
<keyword evidence="7" id="KW-1185">Reference proteome</keyword>
<organism evidence="6 7">
    <name type="scientific">Spiroplasma helicoides</name>
    <dbReference type="NCBI Taxonomy" id="216938"/>
    <lineage>
        <taxon>Bacteria</taxon>
        <taxon>Bacillati</taxon>
        <taxon>Mycoplasmatota</taxon>
        <taxon>Mollicutes</taxon>
        <taxon>Entomoplasmatales</taxon>
        <taxon>Spiroplasmataceae</taxon>
        <taxon>Spiroplasma</taxon>
    </lineage>
</organism>
<keyword evidence="3" id="KW-0378">Hydrolase</keyword>
<feature type="domain" description="Metallo-beta-lactamase" evidence="5">
    <location>
        <begin position="12"/>
        <end position="85"/>
    </location>
</feature>
<dbReference type="InterPro" id="IPR036866">
    <property type="entry name" value="RibonucZ/Hydroxyglut_hydro"/>
</dbReference>
<dbReference type="EMBL" id="CP017015">
    <property type="protein sequence ID" value="AOG60529.1"/>
    <property type="molecule type" value="Genomic_DNA"/>
</dbReference>
<reference evidence="6 7" key="1">
    <citation type="submission" date="2016-08" db="EMBL/GenBank/DDBJ databases">
        <title>Complete genome sequence of Spiroplasma helicoides TABS-2 (DSM 22551).</title>
        <authorList>
            <person name="Shen W.-Y."/>
            <person name="Lo W.-S."/>
            <person name="Lai Y.-C."/>
            <person name="Kuo C.-H."/>
        </authorList>
    </citation>
    <scope>NUCLEOTIDE SEQUENCE [LARGE SCALE GENOMIC DNA]</scope>
    <source>
        <strain evidence="6 7">TABS-2</strain>
    </source>
</reference>
<dbReference type="CDD" id="cd06262">
    <property type="entry name" value="metallo-hydrolase-like_MBL-fold"/>
    <property type="match status" value="1"/>
</dbReference>
<sequence>MIKIFSDINFKEVNAYLIYNDKNQAILIDTANKAHKEIIEFVKNQNLILTDIFITHGHFPHFYGLNEICNQLNHPNVYIGKEDMTSLFDSKKT</sequence>
<dbReference type="InterPro" id="IPR051453">
    <property type="entry name" value="MBL_Glyoxalase_II"/>
</dbReference>
<protein>
    <recommendedName>
        <fullName evidence="5">Metallo-beta-lactamase domain-containing protein</fullName>
    </recommendedName>
</protein>
<dbReference type="GO" id="GO:0046872">
    <property type="term" value="F:metal ion binding"/>
    <property type="evidence" value="ECO:0007669"/>
    <property type="project" value="UniProtKB-KW"/>
</dbReference>
<dbReference type="STRING" id="216938.SHELI_v1c05780"/>
<dbReference type="Gene3D" id="3.60.15.10">
    <property type="entry name" value="Ribonuclease Z/Hydroxyacylglutathione hydrolase-like"/>
    <property type="match status" value="1"/>
</dbReference>
<evidence type="ECO:0000256" key="1">
    <source>
        <dbReference type="ARBA" id="ARBA00001947"/>
    </source>
</evidence>
<dbReference type="Proteomes" id="UP000094378">
    <property type="component" value="Chromosome"/>
</dbReference>
<dbReference type="OrthoDB" id="9802248at2"/>
<evidence type="ECO:0000256" key="3">
    <source>
        <dbReference type="ARBA" id="ARBA00022801"/>
    </source>
</evidence>
<dbReference type="Pfam" id="PF00753">
    <property type="entry name" value="Lactamase_B"/>
    <property type="match status" value="1"/>
</dbReference>
<proteinExistence type="predicted"/>